<sequence>MTFSFYTSLVTMDAVYPTISWKTEWNTLPPDSCSSIRWLPKSSSGFWGGTCDGTTGLGDCYPWPDGSAAYSPATACPSGWTSYHINHHGSRGLKEDEVAFKCCPSGFAARYGVEAPGQDWNTYCLPVKLPRGTQTFPLTYCGTTTGPASTAITFSDDLSLVLAWGIQMRYRSSDLTTPAPTATRATSGDTGSPTGGTSSDKTNLPSEAKIAIGVIVPITVLIGIALLVWILVRHKKRQQHTLSPEEVQEEYGKAELDAGGSKLSAGGAVKEKAELDGGGTGQEVPSVEGEKSKADEVAVAPVELGDTSPNTQVIELSSSTCQKPGGTDSARAGPGTEQGQSMNGRTPVELATGPEMTERSPENKRSGIAPDHGIAECSTHTTVGVSGRNTQYSSERPIDVSADQFAAVSIPTEHPTITPTPASPTISKISTKERLRQLRERQMQIAKEKVELERLRKLKDEEQRLEKEIARLESKNRSPT</sequence>
<gene>
    <name evidence="4" type="ORF">K458DRAFT_410302</name>
</gene>
<feature type="coiled-coil region" evidence="1">
    <location>
        <begin position="435"/>
        <end position="478"/>
    </location>
</feature>
<accession>A0A6G1IF50</accession>
<feature type="region of interest" description="Disordered" evidence="2">
    <location>
        <begin position="175"/>
        <end position="203"/>
    </location>
</feature>
<protein>
    <submittedName>
        <fullName evidence="4">Uncharacterized protein</fullName>
    </submittedName>
</protein>
<evidence type="ECO:0000256" key="2">
    <source>
        <dbReference type="SAM" id="MobiDB-lite"/>
    </source>
</evidence>
<evidence type="ECO:0000313" key="4">
    <source>
        <dbReference type="EMBL" id="KAF2676591.1"/>
    </source>
</evidence>
<name>A0A6G1IF50_9PLEO</name>
<keyword evidence="5" id="KW-1185">Reference proteome</keyword>
<feature type="compositionally biased region" description="Low complexity" evidence="2">
    <location>
        <begin position="176"/>
        <end position="200"/>
    </location>
</feature>
<feature type="transmembrane region" description="Helical" evidence="3">
    <location>
        <begin position="210"/>
        <end position="232"/>
    </location>
</feature>
<feature type="compositionally biased region" description="Basic and acidic residues" evidence="2">
    <location>
        <begin position="356"/>
        <end position="365"/>
    </location>
</feature>
<keyword evidence="3" id="KW-0812">Transmembrane</keyword>
<keyword evidence="1" id="KW-0175">Coiled coil</keyword>
<reference evidence="4" key="1">
    <citation type="journal article" date="2020" name="Stud. Mycol.">
        <title>101 Dothideomycetes genomes: a test case for predicting lifestyles and emergence of pathogens.</title>
        <authorList>
            <person name="Haridas S."/>
            <person name="Albert R."/>
            <person name="Binder M."/>
            <person name="Bloem J."/>
            <person name="Labutti K."/>
            <person name="Salamov A."/>
            <person name="Andreopoulos B."/>
            <person name="Baker S."/>
            <person name="Barry K."/>
            <person name="Bills G."/>
            <person name="Bluhm B."/>
            <person name="Cannon C."/>
            <person name="Castanera R."/>
            <person name="Culley D."/>
            <person name="Daum C."/>
            <person name="Ezra D."/>
            <person name="Gonzalez J."/>
            <person name="Henrissat B."/>
            <person name="Kuo A."/>
            <person name="Liang C."/>
            <person name="Lipzen A."/>
            <person name="Lutzoni F."/>
            <person name="Magnuson J."/>
            <person name="Mondo S."/>
            <person name="Nolan M."/>
            <person name="Ohm R."/>
            <person name="Pangilinan J."/>
            <person name="Park H.-J."/>
            <person name="Ramirez L."/>
            <person name="Alfaro M."/>
            <person name="Sun H."/>
            <person name="Tritt A."/>
            <person name="Yoshinaga Y."/>
            <person name="Zwiers L.-H."/>
            <person name="Turgeon B."/>
            <person name="Goodwin S."/>
            <person name="Spatafora J."/>
            <person name="Crous P."/>
            <person name="Grigoriev I."/>
        </authorList>
    </citation>
    <scope>NUCLEOTIDE SEQUENCE</scope>
    <source>
        <strain evidence="4">CBS 122367</strain>
    </source>
</reference>
<proteinExistence type="predicted"/>
<feature type="region of interest" description="Disordered" evidence="2">
    <location>
        <begin position="272"/>
        <end position="293"/>
    </location>
</feature>
<evidence type="ECO:0000313" key="5">
    <source>
        <dbReference type="Proteomes" id="UP000799291"/>
    </source>
</evidence>
<dbReference type="EMBL" id="MU005632">
    <property type="protein sequence ID" value="KAF2676591.1"/>
    <property type="molecule type" value="Genomic_DNA"/>
</dbReference>
<dbReference type="OrthoDB" id="5429716at2759"/>
<evidence type="ECO:0000256" key="3">
    <source>
        <dbReference type="SAM" id="Phobius"/>
    </source>
</evidence>
<organism evidence="4 5">
    <name type="scientific">Lentithecium fluviatile CBS 122367</name>
    <dbReference type="NCBI Taxonomy" id="1168545"/>
    <lineage>
        <taxon>Eukaryota</taxon>
        <taxon>Fungi</taxon>
        <taxon>Dikarya</taxon>
        <taxon>Ascomycota</taxon>
        <taxon>Pezizomycotina</taxon>
        <taxon>Dothideomycetes</taxon>
        <taxon>Pleosporomycetidae</taxon>
        <taxon>Pleosporales</taxon>
        <taxon>Massarineae</taxon>
        <taxon>Lentitheciaceae</taxon>
        <taxon>Lentithecium</taxon>
    </lineage>
</organism>
<feature type="compositionally biased region" description="Polar residues" evidence="2">
    <location>
        <begin position="378"/>
        <end position="392"/>
    </location>
</feature>
<keyword evidence="3" id="KW-0472">Membrane</keyword>
<feature type="region of interest" description="Disordered" evidence="2">
    <location>
        <begin position="318"/>
        <end position="392"/>
    </location>
</feature>
<dbReference type="AlphaFoldDB" id="A0A6G1IF50"/>
<dbReference type="Proteomes" id="UP000799291">
    <property type="component" value="Unassembled WGS sequence"/>
</dbReference>
<keyword evidence="3" id="KW-1133">Transmembrane helix</keyword>
<evidence type="ECO:0000256" key="1">
    <source>
        <dbReference type="SAM" id="Coils"/>
    </source>
</evidence>